<gene>
    <name evidence="19" type="ORF">R1sor_008690</name>
</gene>
<keyword evidence="7 16" id="KW-0812">Transmembrane</keyword>
<protein>
    <recommendedName>
        <fullName evidence="5 12">Long-chain-alcohol oxidase</fullName>
        <ecNumber evidence="5 12">1.1.3.20</ecNumber>
    </recommendedName>
</protein>
<evidence type="ECO:0000256" key="1">
    <source>
        <dbReference type="ARBA" id="ARBA00000920"/>
    </source>
</evidence>
<dbReference type="EC" id="1.1.3.20" evidence="5 12"/>
<feature type="binding site" evidence="14">
    <location>
        <begin position="268"/>
        <end position="283"/>
    </location>
    <ligand>
        <name>FAD</name>
        <dbReference type="ChEBI" id="CHEBI:57692"/>
    </ligand>
</feature>
<comment type="similarity">
    <text evidence="4 12">Belongs to the GMC oxidoreductase family.</text>
</comment>
<evidence type="ECO:0000256" key="14">
    <source>
        <dbReference type="PIRSR" id="PIRSR028937-2"/>
    </source>
</evidence>
<evidence type="ECO:0000256" key="6">
    <source>
        <dbReference type="ARBA" id="ARBA00022630"/>
    </source>
</evidence>
<dbReference type="PIRSF" id="PIRSF028937">
    <property type="entry name" value="Lg_Ch_AO"/>
    <property type="match status" value="1"/>
</dbReference>
<evidence type="ECO:0000256" key="8">
    <source>
        <dbReference type="ARBA" id="ARBA00022827"/>
    </source>
</evidence>
<evidence type="ECO:0000256" key="16">
    <source>
        <dbReference type="SAM" id="Phobius"/>
    </source>
</evidence>
<dbReference type="InterPro" id="IPR036188">
    <property type="entry name" value="FAD/NAD-bd_sf"/>
</dbReference>
<accession>A0ABD3HXK5</accession>
<evidence type="ECO:0000256" key="12">
    <source>
        <dbReference type="PIRNR" id="PIRNR028937"/>
    </source>
</evidence>
<dbReference type="AlphaFoldDB" id="A0ABD3HXK5"/>
<evidence type="ECO:0000256" key="5">
    <source>
        <dbReference type="ARBA" id="ARBA00013125"/>
    </source>
</evidence>
<evidence type="ECO:0000256" key="11">
    <source>
        <dbReference type="ARBA" id="ARBA00023136"/>
    </source>
</evidence>
<evidence type="ECO:0000256" key="4">
    <source>
        <dbReference type="ARBA" id="ARBA00010790"/>
    </source>
</evidence>
<dbReference type="PANTHER" id="PTHR46056">
    <property type="entry name" value="LONG-CHAIN-ALCOHOL OXIDASE"/>
    <property type="match status" value="1"/>
</dbReference>
<reference evidence="19 20" key="1">
    <citation type="submission" date="2024-09" db="EMBL/GenBank/DDBJ databases">
        <title>Chromosome-scale assembly of Riccia sorocarpa.</title>
        <authorList>
            <person name="Paukszto L."/>
        </authorList>
    </citation>
    <scope>NUCLEOTIDE SEQUENCE [LARGE SCALE GENOMIC DNA]</scope>
    <source>
        <strain evidence="19">LP-2024</strain>
        <tissue evidence="19">Aerial parts of the thallus</tissue>
    </source>
</reference>
<dbReference type="InterPro" id="IPR007867">
    <property type="entry name" value="GMC_OxRtase_C"/>
</dbReference>
<keyword evidence="10 12" id="KW-0560">Oxidoreductase</keyword>
<feature type="active site" description="Proton acceptor" evidence="13">
    <location>
        <position position="714"/>
    </location>
</feature>
<keyword evidence="6" id="KW-0285">Flavoprotein</keyword>
<evidence type="ECO:0000256" key="15">
    <source>
        <dbReference type="SAM" id="MobiDB-lite"/>
    </source>
</evidence>
<evidence type="ECO:0000259" key="18">
    <source>
        <dbReference type="Pfam" id="PF05199"/>
    </source>
</evidence>
<dbReference type="PANTHER" id="PTHR46056:SF12">
    <property type="entry name" value="LONG-CHAIN-ALCOHOL OXIDASE"/>
    <property type="match status" value="1"/>
</dbReference>
<name>A0ABD3HXK5_9MARC</name>
<sequence>MASGIGHGDFGRRTKKGHPKLRGDQPSHPHNFSKGQMRALAAICDTLVPSLAPEAAGNAQFGDNGDETAMKSNLDEVEGFYRLGAVEAGVPEQVAGMLTKLMKPHVLLLVGVVLTLLSSYPGTLIICGSLCLSWRFPFVHRFHDIPLEKREKVLQKWSHSSTLSMQQMFKLFKYYTLFSFYTKVDSDGRNPCWNAIGYAGPEAELSCEPEAARRPLEGKVLDAESAGGADAIRSFLTNEGFTLLDDIHHLQFLSDYDISGKTTIGITCDALVVGSGSGGGVAAGVLATKGQKVLVLEQGQYFARDDFTLLEYPSSASMYQGGGILCSDCGRVGLMAGSTVGGGSTINWCASFQTPEHVRREWAEDLGLPLFGTDEYQQAMDTVCSRGRVNINCEHESFQNTVLRKGCQELGVDVGTIPRNVSGPHACGFCNFGCVKGNKLAVSETWLVDAVKNGALILSSCRAKAVLHQVSPNSSSDRNREAVGVVAEFGDVILYVKARATVLACGTLNTPPLLLRSGFRNRNIGRNFHCHPVIMGWGYFPEGEGANGTIYDGPIMTAVSKQTANWDSKTGAYGSLLEVPILHPGQFGMVMPWVSGSQHKELMRKYARTAHFIVLCRDRGSGRVMLEKKAESAKILYSVNVEDAKNMVEALELGLRAMVAAGATEIGTHHVDGETLDVSTSTPEKLEEYLGRVKSTAFDCLKKKNLRYPVKSAHQMSTCRMGTDPQLSVVDGTGETWEAENLFIADASVFPTASGVNPMITCQSIAYCIAHSVLKKLHA</sequence>
<evidence type="ECO:0000256" key="3">
    <source>
        <dbReference type="ARBA" id="ARBA00004370"/>
    </source>
</evidence>
<evidence type="ECO:0000259" key="17">
    <source>
        <dbReference type="Pfam" id="PF00732"/>
    </source>
</evidence>
<dbReference type="Pfam" id="PF05199">
    <property type="entry name" value="GMC_oxred_C"/>
    <property type="match status" value="1"/>
</dbReference>
<comment type="caution">
    <text evidence="19">The sequence shown here is derived from an EMBL/GenBank/DDBJ whole genome shotgun (WGS) entry which is preliminary data.</text>
</comment>
<dbReference type="SUPFAM" id="SSF51905">
    <property type="entry name" value="FAD/NAD(P)-binding domain"/>
    <property type="match status" value="1"/>
</dbReference>
<evidence type="ECO:0000256" key="2">
    <source>
        <dbReference type="ARBA" id="ARBA00003842"/>
    </source>
</evidence>
<evidence type="ECO:0000256" key="9">
    <source>
        <dbReference type="ARBA" id="ARBA00022989"/>
    </source>
</evidence>
<dbReference type="InterPro" id="IPR012400">
    <property type="entry name" value="Long_Oxdase"/>
</dbReference>
<keyword evidence="9 16" id="KW-1133">Transmembrane helix</keyword>
<comment type="catalytic activity">
    <reaction evidence="1 12">
        <text>a long-chain primary fatty alcohol + O2 = a long-chain fatty aldehyde + H2O2</text>
        <dbReference type="Rhea" id="RHEA:22756"/>
        <dbReference type="ChEBI" id="CHEBI:15379"/>
        <dbReference type="ChEBI" id="CHEBI:16240"/>
        <dbReference type="ChEBI" id="CHEBI:17176"/>
        <dbReference type="ChEBI" id="CHEBI:77396"/>
        <dbReference type="EC" id="1.1.3.20"/>
    </reaction>
</comment>
<keyword evidence="8 14" id="KW-0274">FAD</keyword>
<comment type="subcellular location">
    <subcellularLocation>
        <location evidence="3 12">Membrane</location>
    </subcellularLocation>
</comment>
<dbReference type="GO" id="GO:0016020">
    <property type="term" value="C:membrane"/>
    <property type="evidence" value="ECO:0007669"/>
    <property type="project" value="UniProtKB-SubCell"/>
</dbReference>
<dbReference type="Proteomes" id="UP001633002">
    <property type="component" value="Unassembled WGS sequence"/>
</dbReference>
<evidence type="ECO:0000256" key="13">
    <source>
        <dbReference type="PIRSR" id="PIRSR028937-1"/>
    </source>
</evidence>
<keyword evidence="20" id="KW-1185">Reference proteome</keyword>
<dbReference type="EMBL" id="JBJQOH010000003">
    <property type="protein sequence ID" value="KAL3695039.1"/>
    <property type="molecule type" value="Genomic_DNA"/>
</dbReference>
<proteinExistence type="inferred from homology"/>
<feature type="region of interest" description="Disordered" evidence="15">
    <location>
        <begin position="1"/>
        <end position="32"/>
    </location>
</feature>
<evidence type="ECO:0000256" key="7">
    <source>
        <dbReference type="ARBA" id="ARBA00022692"/>
    </source>
</evidence>
<comment type="function">
    <text evidence="2 12">Long-chain fatty alcohol oxidase involved in the omega-oxidation pathway of lipid degradation.</text>
</comment>
<feature type="transmembrane region" description="Helical" evidence="16">
    <location>
        <begin position="106"/>
        <end position="136"/>
    </location>
</feature>
<dbReference type="Gene3D" id="3.50.50.60">
    <property type="entry name" value="FAD/NAD(P)-binding domain"/>
    <property type="match status" value="2"/>
</dbReference>
<organism evidence="19 20">
    <name type="scientific">Riccia sorocarpa</name>
    <dbReference type="NCBI Taxonomy" id="122646"/>
    <lineage>
        <taxon>Eukaryota</taxon>
        <taxon>Viridiplantae</taxon>
        <taxon>Streptophyta</taxon>
        <taxon>Embryophyta</taxon>
        <taxon>Marchantiophyta</taxon>
        <taxon>Marchantiopsida</taxon>
        <taxon>Marchantiidae</taxon>
        <taxon>Marchantiales</taxon>
        <taxon>Ricciaceae</taxon>
        <taxon>Riccia</taxon>
    </lineage>
</organism>
<keyword evidence="11 12" id="KW-0472">Membrane</keyword>
<evidence type="ECO:0000313" key="20">
    <source>
        <dbReference type="Proteomes" id="UP001633002"/>
    </source>
</evidence>
<feature type="domain" description="Glucose-methanol-choline oxidoreductase C-terminal" evidence="18">
    <location>
        <begin position="621"/>
        <end position="766"/>
    </location>
</feature>
<evidence type="ECO:0000256" key="10">
    <source>
        <dbReference type="ARBA" id="ARBA00023002"/>
    </source>
</evidence>
<feature type="domain" description="Glucose-methanol-choline oxidoreductase N-terminal" evidence="17">
    <location>
        <begin position="316"/>
        <end position="533"/>
    </location>
</feature>
<dbReference type="InterPro" id="IPR000172">
    <property type="entry name" value="GMC_OxRdtase_N"/>
</dbReference>
<dbReference type="GO" id="GO:0046577">
    <property type="term" value="F:long-chain-alcohol oxidase activity"/>
    <property type="evidence" value="ECO:0007669"/>
    <property type="project" value="UniProtKB-EC"/>
</dbReference>
<dbReference type="Pfam" id="PF00732">
    <property type="entry name" value="GMC_oxred_N"/>
    <property type="match status" value="1"/>
</dbReference>
<evidence type="ECO:0000313" key="19">
    <source>
        <dbReference type="EMBL" id="KAL3695039.1"/>
    </source>
</evidence>